<dbReference type="Proteomes" id="UP000472264">
    <property type="component" value="Chromosome 17"/>
</dbReference>
<dbReference type="AlphaFoldDB" id="A0A665XEY5"/>
<proteinExistence type="predicted"/>
<accession>A0A665XEY5</accession>
<evidence type="ECO:0000313" key="2">
    <source>
        <dbReference type="Proteomes" id="UP000472264"/>
    </source>
</evidence>
<reference evidence="1" key="2">
    <citation type="submission" date="2025-08" db="UniProtKB">
        <authorList>
            <consortium name="Ensembl"/>
        </authorList>
    </citation>
    <scope>IDENTIFICATION</scope>
</reference>
<name>A0A665XEY5_ECHNA</name>
<keyword evidence="2" id="KW-1185">Reference proteome</keyword>
<protein>
    <submittedName>
        <fullName evidence="1">Uncharacterized protein</fullName>
    </submittedName>
</protein>
<reference evidence="1" key="1">
    <citation type="submission" date="2021-04" db="EMBL/GenBank/DDBJ databases">
        <authorList>
            <consortium name="Wellcome Sanger Institute Data Sharing"/>
        </authorList>
    </citation>
    <scope>NUCLEOTIDE SEQUENCE [LARGE SCALE GENOMIC DNA]</scope>
</reference>
<organism evidence="1 2">
    <name type="scientific">Echeneis naucrates</name>
    <name type="common">Live sharksucker</name>
    <dbReference type="NCBI Taxonomy" id="173247"/>
    <lineage>
        <taxon>Eukaryota</taxon>
        <taxon>Metazoa</taxon>
        <taxon>Chordata</taxon>
        <taxon>Craniata</taxon>
        <taxon>Vertebrata</taxon>
        <taxon>Euteleostomi</taxon>
        <taxon>Actinopterygii</taxon>
        <taxon>Neopterygii</taxon>
        <taxon>Teleostei</taxon>
        <taxon>Neoteleostei</taxon>
        <taxon>Acanthomorphata</taxon>
        <taxon>Carangaria</taxon>
        <taxon>Carangiformes</taxon>
        <taxon>Echeneidae</taxon>
        <taxon>Echeneis</taxon>
    </lineage>
</organism>
<reference evidence="1" key="3">
    <citation type="submission" date="2025-09" db="UniProtKB">
        <authorList>
            <consortium name="Ensembl"/>
        </authorList>
    </citation>
    <scope>IDENTIFICATION</scope>
</reference>
<sequence length="84" mass="9432">RRSRSHARIRNRIRGRADDCRRGRTGHDVVIISYTSRHPESDLYANCSILFLLLSHFPSLSPFLSSPLLSSSLLSPIDKGLTSP</sequence>
<evidence type="ECO:0000313" key="1">
    <source>
        <dbReference type="Ensembl" id="ENSENLP00000054439.1"/>
    </source>
</evidence>
<dbReference type="Ensembl" id="ENSENLT00000055726.1">
    <property type="protein sequence ID" value="ENSENLP00000054439.1"/>
    <property type="gene ID" value="ENSENLG00000022681.1"/>
</dbReference>
<dbReference type="InParanoid" id="A0A665XEY5"/>